<proteinExistence type="inferred from homology"/>
<protein>
    <recommendedName>
        <fullName evidence="4">Tripartite tricarboxylate transporter family receptor</fullName>
    </recommendedName>
</protein>
<accession>A0A2W5QLA8</accession>
<evidence type="ECO:0000313" key="2">
    <source>
        <dbReference type="EMBL" id="PZQ77189.1"/>
    </source>
</evidence>
<dbReference type="PANTHER" id="PTHR42928:SF5">
    <property type="entry name" value="BLR1237 PROTEIN"/>
    <property type="match status" value="1"/>
</dbReference>
<dbReference type="EMBL" id="QFPP01000028">
    <property type="protein sequence ID" value="PZQ77189.1"/>
    <property type="molecule type" value="Genomic_DNA"/>
</dbReference>
<dbReference type="SUPFAM" id="SSF53850">
    <property type="entry name" value="Periplasmic binding protein-like II"/>
    <property type="match status" value="1"/>
</dbReference>
<reference evidence="2 3" key="1">
    <citation type="submission" date="2017-08" db="EMBL/GenBank/DDBJ databases">
        <title>Infants hospitalized years apart are colonized by the same room-sourced microbial strains.</title>
        <authorList>
            <person name="Brooks B."/>
            <person name="Olm M.R."/>
            <person name="Firek B.A."/>
            <person name="Baker R."/>
            <person name="Thomas B.C."/>
            <person name="Morowitz M.J."/>
            <person name="Banfield J.F."/>
        </authorList>
    </citation>
    <scope>NUCLEOTIDE SEQUENCE [LARGE SCALE GENOMIC DNA]</scope>
    <source>
        <strain evidence="2">S2_005_003_R2_41</strain>
    </source>
</reference>
<dbReference type="PIRSF" id="PIRSF017082">
    <property type="entry name" value="YflP"/>
    <property type="match status" value="1"/>
</dbReference>
<sequence>MFNRRTIVVGGAAALLSAAAASQEFRHPIKIVIPFAAGGATDALARAIGPKLGQELSQPVVIENRPGASGQIGTAAVKAAPPDGSTFLLALDHSVVVVPLITPSAGYDAMKDFVPVGQVARFQWTFAVPMSSPARTLPEFVDFVRREPQNGNYGVPLIGGVPDIIGAAITRKANVRMEPIAFGGSAQMMPQLIGGQLASGVTGEPEGVTMFRGGKVRILAISGGKRSALLPEVPTFEELGFSGVNVNSFNAFFAPKNLPKPLAEKFNTALRKVLMDAEIQAKVKEMSLELAPTDLEQSKVELAKSYAFWHDAEKPKK</sequence>
<dbReference type="Pfam" id="PF03401">
    <property type="entry name" value="TctC"/>
    <property type="match status" value="1"/>
</dbReference>
<dbReference type="Proteomes" id="UP000249135">
    <property type="component" value="Unassembled WGS sequence"/>
</dbReference>
<dbReference type="AlphaFoldDB" id="A0A2W5QLA8"/>
<dbReference type="PANTHER" id="PTHR42928">
    <property type="entry name" value="TRICARBOXYLATE-BINDING PROTEIN"/>
    <property type="match status" value="1"/>
</dbReference>
<dbReference type="Gene3D" id="3.40.190.10">
    <property type="entry name" value="Periplasmic binding protein-like II"/>
    <property type="match status" value="1"/>
</dbReference>
<evidence type="ECO:0000256" key="1">
    <source>
        <dbReference type="ARBA" id="ARBA00006987"/>
    </source>
</evidence>
<organism evidence="2 3">
    <name type="scientific">Variovorax paradoxus</name>
    <dbReference type="NCBI Taxonomy" id="34073"/>
    <lineage>
        <taxon>Bacteria</taxon>
        <taxon>Pseudomonadati</taxon>
        <taxon>Pseudomonadota</taxon>
        <taxon>Betaproteobacteria</taxon>
        <taxon>Burkholderiales</taxon>
        <taxon>Comamonadaceae</taxon>
        <taxon>Variovorax</taxon>
    </lineage>
</organism>
<dbReference type="InterPro" id="IPR005064">
    <property type="entry name" value="BUG"/>
</dbReference>
<comment type="similarity">
    <text evidence="1">Belongs to the UPF0065 (bug) family.</text>
</comment>
<evidence type="ECO:0000313" key="3">
    <source>
        <dbReference type="Proteomes" id="UP000249135"/>
    </source>
</evidence>
<gene>
    <name evidence="2" type="ORF">DI563_04595</name>
</gene>
<evidence type="ECO:0008006" key="4">
    <source>
        <dbReference type="Google" id="ProtNLM"/>
    </source>
</evidence>
<dbReference type="Gene3D" id="3.40.190.150">
    <property type="entry name" value="Bordetella uptake gene, domain 1"/>
    <property type="match status" value="1"/>
</dbReference>
<dbReference type="InterPro" id="IPR042100">
    <property type="entry name" value="Bug_dom1"/>
</dbReference>
<name>A0A2W5QLA8_VARPD</name>
<comment type="caution">
    <text evidence="2">The sequence shown here is derived from an EMBL/GenBank/DDBJ whole genome shotgun (WGS) entry which is preliminary data.</text>
</comment>